<evidence type="ECO:0000313" key="1">
    <source>
        <dbReference type="EMBL" id="RDH85588.1"/>
    </source>
</evidence>
<gene>
    <name evidence="1" type="ORF">DIZ79_16640</name>
</gene>
<accession>A0A370DL15</accession>
<protein>
    <submittedName>
        <fullName evidence="1">Uncharacterized protein</fullName>
    </submittedName>
</protein>
<dbReference type="Proteomes" id="UP000255508">
    <property type="component" value="Unassembled WGS sequence"/>
</dbReference>
<sequence>MSECIFSRDISATDGVQTIVQTIGFSNYLNTAPPLVDGAIEVEVGLSGYNDPVAPYTNPYLVENAGVWNKVAALNQHISVTLTQFQ</sequence>
<name>A0A370DL15_9GAMM</name>
<dbReference type="EMBL" id="QFXD01000299">
    <property type="protein sequence ID" value="RDH85588.1"/>
    <property type="molecule type" value="Genomic_DNA"/>
</dbReference>
<organism evidence="1 2">
    <name type="scientific">endosymbiont of Lamellibrachia luymesi</name>
    <dbReference type="NCBI Taxonomy" id="2200907"/>
    <lineage>
        <taxon>Bacteria</taxon>
        <taxon>Pseudomonadati</taxon>
        <taxon>Pseudomonadota</taxon>
        <taxon>Gammaproteobacteria</taxon>
        <taxon>sulfur-oxidizing symbionts</taxon>
    </lineage>
</organism>
<proteinExistence type="predicted"/>
<dbReference type="AlphaFoldDB" id="A0A370DL15"/>
<comment type="caution">
    <text evidence="1">The sequence shown here is derived from an EMBL/GenBank/DDBJ whole genome shotgun (WGS) entry which is preliminary data.</text>
</comment>
<evidence type="ECO:0000313" key="2">
    <source>
        <dbReference type="Proteomes" id="UP000255508"/>
    </source>
</evidence>
<reference evidence="1 2" key="1">
    <citation type="journal article" date="2018" name="ISME J.">
        <title>Endosymbiont genomes yield clues of tubeworm success.</title>
        <authorList>
            <person name="Li Y."/>
            <person name="Liles M.R."/>
            <person name="Halanych K.M."/>
        </authorList>
    </citation>
    <scope>NUCLEOTIDE SEQUENCE [LARGE SCALE GENOMIC DNA]</scope>
    <source>
        <strain evidence="1">A1422</strain>
    </source>
</reference>